<dbReference type="PIRSF" id="PIRSF015582">
    <property type="entry name" value="Cit_lyase_B"/>
    <property type="match status" value="1"/>
</dbReference>
<evidence type="ECO:0000313" key="7">
    <source>
        <dbReference type="EMBL" id="AZQ93399.1"/>
    </source>
</evidence>
<dbReference type="InterPro" id="IPR015813">
    <property type="entry name" value="Pyrv/PenolPyrv_kinase-like_dom"/>
</dbReference>
<evidence type="ECO:0000313" key="8">
    <source>
        <dbReference type="Proteomes" id="UP000280228"/>
    </source>
</evidence>
<dbReference type="PANTHER" id="PTHR32308">
    <property type="entry name" value="LYASE BETA SUBUNIT, PUTATIVE (AFU_ORTHOLOGUE AFUA_4G13030)-RELATED"/>
    <property type="match status" value="1"/>
</dbReference>
<feature type="binding site" evidence="5">
    <location>
        <position position="140"/>
    </location>
    <ligand>
        <name>Mg(2+)</name>
        <dbReference type="ChEBI" id="CHEBI:18420"/>
    </ligand>
</feature>
<sequence length="270" mass="29938">MNKTLFLFVPATRLDWVSKAKQSKANAIIIDLEDAVADDQKNHARTALMALDAKGECGYWLRINAVHSMHHLDDITCMLKLNHLLGVVLPKCQNKHQVESVYHHIHKPVIAMIETAVGMANIASIAHADGLWAMSFGRLDLMYELGVQPDSPASQLIFDKIRTDLLIHSVANGLHPPIETIFNDFEDETGLAACVRHWCDFGFGGQIMIHPKQIAVADGVLTAQAEQMAFAHAICQKYQKTGETVFAIDGKMVDLPLINWAKNLIKVAKN</sequence>
<keyword evidence="3 5" id="KW-0460">Magnesium</keyword>
<feature type="binding site" evidence="4">
    <location>
        <position position="114"/>
    </location>
    <ligand>
        <name>substrate</name>
    </ligand>
</feature>
<dbReference type="InterPro" id="IPR005000">
    <property type="entry name" value="Aldolase/citrate-lyase_domain"/>
</dbReference>
<proteinExistence type="predicted"/>
<dbReference type="GO" id="GO:0016829">
    <property type="term" value="F:lyase activity"/>
    <property type="evidence" value="ECO:0007669"/>
    <property type="project" value="UniProtKB-KW"/>
</dbReference>
<comment type="cofactor">
    <cofactor evidence="1">
        <name>Mg(2+)</name>
        <dbReference type="ChEBI" id="CHEBI:18420"/>
    </cofactor>
</comment>
<dbReference type="EMBL" id="CP034662">
    <property type="protein sequence ID" value="AZQ93399.1"/>
    <property type="molecule type" value="Genomic_DNA"/>
</dbReference>
<name>A0A3A9NK69_MORCA</name>
<dbReference type="Proteomes" id="UP000280228">
    <property type="component" value="Chromosome"/>
</dbReference>
<evidence type="ECO:0000259" key="6">
    <source>
        <dbReference type="Pfam" id="PF03328"/>
    </source>
</evidence>
<dbReference type="InterPro" id="IPR040442">
    <property type="entry name" value="Pyrv_kinase-like_dom_sf"/>
</dbReference>
<dbReference type="Pfam" id="PF03328">
    <property type="entry name" value="HpcH_HpaI"/>
    <property type="match status" value="1"/>
</dbReference>
<dbReference type="OMA" id="HWTYRDV"/>
<dbReference type="Gene3D" id="3.20.20.60">
    <property type="entry name" value="Phosphoenolpyruvate-binding domains"/>
    <property type="match status" value="1"/>
</dbReference>
<keyword evidence="7" id="KW-0456">Lyase</keyword>
<dbReference type="GO" id="GO:0000287">
    <property type="term" value="F:magnesium ion binding"/>
    <property type="evidence" value="ECO:0007669"/>
    <property type="project" value="TreeGrafter"/>
</dbReference>
<feature type="binding site" evidence="5">
    <location>
        <position position="114"/>
    </location>
    <ligand>
        <name>Mg(2+)</name>
        <dbReference type="ChEBI" id="CHEBI:18420"/>
    </ligand>
</feature>
<feature type="binding site" evidence="4">
    <location>
        <position position="62"/>
    </location>
    <ligand>
        <name>substrate</name>
    </ligand>
</feature>
<dbReference type="SUPFAM" id="SSF51621">
    <property type="entry name" value="Phosphoenolpyruvate/pyruvate domain"/>
    <property type="match status" value="1"/>
</dbReference>
<dbReference type="GO" id="GO:0006107">
    <property type="term" value="P:oxaloacetate metabolic process"/>
    <property type="evidence" value="ECO:0007669"/>
    <property type="project" value="TreeGrafter"/>
</dbReference>
<dbReference type="PANTHER" id="PTHR32308:SF10">
    <property type="entry name" value="CITRATE LYASE SUBUNIT BETA"/>
    <property type="match status" value="1"/>
</dbReference>
<evidence type="ECO:0000256" key="4">
    <source>
        <dbReference type="PIRSR" id="PIRSR015582-1"/>
    </source>
</evidence>
<dbReference type="AlphaFoldDB" id="A0A3A9NK69"/>
<evidence type="ECO:0000256" key="1">
    <source>
        <dbReference type="ARBA" id="ARBA00001946"/>
    </source>
</evidence>
<keyword evidence="2 5" id="KW-0479">Metal-binding</keyword>
<evidence type="ECO:0000256" key="2">
    <source>
        <dbReference type="ARBA" id="ARBA00022723"/>
    </source>
</evidence>
<gene>
    <name evidence="7" type="ORF">EJK53_0430</name>
</gene>
<protein>
    <submittedName>
        <fullName evidence="7">HpcH/HpaI aldolase/citrate lyase family protein</fullName>
    </submittedName>
</protein>
<feature type="domain" description="HpcH/HpaI aldolase/citrate lyase" evidence="6">
    <location>
        <begin position="6"/>
        <end position="211"/>
    </location>
</feature>
<dbReference type="RefSeq" id="WP_013107740.1">
    <property type="nucleotide sequence ID" value="NZ_CP034662.1"/>
</dbReference>
<evidence type="ECO:0000256" key="3">
    <source>
        <dbReference type="ARBA" id="ARBA00022842"/>
    </source>
</evidence>
<reference evidence="7 8" key="1">
    <citation type="submission" date="2018-12" db="EMBL/GenBank/DDBJ databases">
        <title>Persistence of Moraxella catarrhalis in Chronic Obstructive Pulmonary Disease and Regulation of the Hag/MID Adhesin.</title>
        <authorList>
            <person name="Murphy T."/>
            <person name="Zhao X."/>
            <person name="Vyas G."/>
            <person name="Aluvathingal J."/>
            <person name="Nadendla S."/>
            <person name="Tallon L."/>
            <person name="Tettelin H."/>
        </authorList>
    </citation>
    <scope>NUCLEOTIDE SEQUENCE [LARGE SCALE GENOMIC DNA]</scope>
    <source>
        <strain evidence="7 8">46P58B1</strain>
    </source>
</reference>
<evidence type="ECO:0000256" key="5">
    <source>
        <dbReference type="PIRSR" id="PIRSR015582-2"/>
    </source>
</evidence>
<organism evidence="7 8">
    <name type="scientific">Moraxella catarrhalis</name>
    <name type="common">Branhamella catarrhalis</name>
    <dbReference type="NCBI Taxonomy" id="480"/>
    <lineage>
        <taxon>Bacteria</taxon>
        <taxon>Pseudomonadati</taxon>
        <taxon>Pseudomonadota</taxon>
        <taxon>Gammaproteobacteria</taxon>
        <taxon>Moraxellales</taxon>
        <taxon>Moraxellaceae</taxon>
        <taxon>Moraxella</taxon>
    </lineage>
</organism>
<accession>A0A3A9NK69</accession>
<dbReference type="InterPro" id="IPR011206">
    <property type="entry name" value="Citrate_lyase_beta/mcl1/mcl2"/>
</dbReference>